<dbReference type="OrthoDB" id="8896at2157"/>
<evidence type="ECO:0000256" key="7">
    <source>
        <dbReference type="ARBA" id="ARBA00022962"/>
    </source>
</evidence>
<feature type="domain" description="CobB/CobQ-like glutamine amidotransferase" evidence="10">
    <location>
        <begin position="252"/>
        <end position="443"/>
    </location>
</feature>
<dbReference type="EMBL" id="MRZU01000003">
    <property type="protein sequence ID" value="OUJ19087.1"/>
    <property type="molecule type" value="Genomic_DNA"/>
</dbReference>
<dbReference type="EC" id="6.3.5.11" evidence="8"/>
<dbReference type="InterPro" id="IPR011698">
    <property type="entry name" value="GATase_3"/>
</dbReference>
<dbReference type="NCBIfam" id="NF002204">
    <property type="entry name" value="PRK01077.1"/>
    <property type="match status" value="1"/>
</dbReference>
<dbReference type="Pfam" id="PF07685">
    <property type="entry name" value="GATase_3"/>
    <property type="match status" value="1"/>
</dbReference>
<gene>
    <name evidence="8" type="primary">cbiA</name>
    <name evidence="11" type="ORF">AMET1_0739</name>
</gene>
<evidence type="ECO:0000256" key="3">
    <source>
        <dbReference type="ARBA" id="ARBA00022598"/>
    </source>
</evidence>
<protein>
    <recommendedName>
        <fullName evidence="8">Cobyrinate a,c-diamide synthase</fullName>
        <ecNumber evidence="8">6.3.5.11</ecNumber>
    </recommendedName>
    <alternativeName>
        <fullName evidence="8">Cobyrinic acid a,c-diamide synthetase</fullName>
    </alternativeName>
</protein>
<dbReference type="Pfam" id="PF01656">
    <property type="entry name" value="CbiA"/>
    <property type="match status" value="1"/>
</dbReference>
<keyword evidence="2 8" id="KW-0169">Cobalamin biosynthesis</keyword>
<dbReference type="CDD" id="cd05388">
    <property type="entry name" value="CobB_N"/>
    <property type="match status" value="1"/>
</dbReference>
<dbReference type="Proteomes" id="UP000195137">
    <property type="component" value="Unassembled WGS sequence"/>
</dbReference>
<name>A0A1Y3GCX1_9EURY</name>
<dbReference type="InterPro" id="IPR027417">
    <property type="entry name" value="P-loop_NTPase"/>
</dbReference>
<dbReference type="InterPro" id="IPR002586">
    <property type="entry name" value="CobQ/CobB/MinD/ParA_Nub-bd_dom"/>
</dbReference>
<comment type="catalytic activity">
    <reaction evidence="8">
        <text>cob(II)yrinate + 2 L-glutamine + 2 ATP + 2 H2O = cob(II)yrinate a,c diamide + 2 L-glutamate + 2 ADP + 2 phosphate + 2 H(+)</text>
        <dbReference type="Rhea" id="RHEA:26289"/>
        <dbReference type="ChEBI" id="CHEBI:15377"/>
        <dbReference type="ChEBI" id="CHEBI:15378"/>
        <dbReference type="ChEBI" id="CHEBI:29985"/>
        <dbReference type="ChEBI" id="CHEBI:30616"/>
        <dbReference type="ChEBI" id="CHEBI:43474"/>
        <dbReference type="ChEBI" id="CHEBI:58359"/>
        <dbReference type="ChEBI" id="CHEBI:58537"/>
        <dbReference type="ChEBI" id="CHEBI:58894"/>
        <dbReference type="ChEBI" id="CHEBI:456216"/>
        <dbReference type="EC" id="6.3.5.11"/>
    </reaction>
</comment>
<dbReference type="PANTHER" id="PTHR43873">
    <property type="entry name" value="COBYRINATE A,C-DIAMIDE SYNTHASE"/>
    <property type="match status" value="1"/>
</dbReference>
<organism evidence="11 12">
    <name type="scientific">Methanonatronarchaeum thermophilum</name>
    <dbReference type="NCBI Taxonomy" id="1927129"/>
    <lineage>
        <taxon>Archaea</taxon>
        <taxon>Methanobacteriati</taxon>
        <taxon>Methanobacteriota</taxon>
        <taxon>Methanonatronarchaeia</taxon>
        <taxon>Methanonatronarchaeales</taxon>
        <taxon>Methanonatronarchaeaceae</taxon>
        <taxon>Methanonatronarchaeum</taxon>
    </lineage>
</organism>
<keyword evidence="7 8" id="KW-0315">Glutamine amidotransferase</keyword>
<comment type="cofactor">
    <cofactor evidence="1 8">
        <name>Mg(2+)</name>
        <dbReference type="ChEBI" id="CHEBI:18420"/>
    </cofactor>
</comment>
<evidence type="ECO:0000313" key="11">
    <source>
        <dbReference type="EMBL" id="OUJ19087.1"/>
    </source>
</evidence>
<dbReference type="HAMAP" id="MF_00027">
    <property type="entry name" value="CobB_CbiA"/>
    <property type="match status" value="1"/>
</dbReference>
<reference evidence="11 12" key="1">
    <citation type="submission" date="2016-12" db="EMBL/GenBank/DDBJ databases">
        <title>Discovery of methanogenic haloarchaea.</title>
        <authorList>
            <person name="Sorokin D.Y."/>
            <person name="Makarova K.S."/>
            <person name="Abbas B."/>
            <person name="Ferrer M."/>
            <person name="Golyshin P.N."/>
        </authorList>
    </citation>
    <scope>NUCLEOTIDE SEQUENCE [LARGE SCALE GENOMIC DNA]</scope>
    <source>
        <strain evidence="11">AMET1</strain>
    </source>
</reference>
<dbReference type="SUPFAM" id="SSF52540">
    <property type="entry name" value="P-loop containing nucleoside triphosphate hydrolases"/>
    <property type="match status" value="1"/>
</dbReference>
<keyword evidence="4 8" id="KW-0547">Nucleotide-binding</keyword>
<keyword evidence="5 8" id="KW-0067">ATP-binding</keyword>
<evidence type="ECO:0000313" key="12">
    <source>
        <dbReference type="Proteomes" id="UP000195137"/>
    </source>
</evidence>
<feature type="site" description="Increases nucleophilicity of active site Cys" evidence="8">
    <location>
        <position position="437"/>
    </location>
</feature>
<dbReference type="GO" id="GO:0005524">
    <property type="term" value="F:ATP binding"/>
    <property type="evidence" value="ECO:0007669"/>
    <property type="project" value="UniProtKB-UniRule"/>
</dbReference>
<dbReference type="RefSeq" id="WP_086637128.1">
    <property type="nucleotide sequence ID" value="NZ_MRZU01000003.1"/>
</dbReference>
<comment type="miscellaneous">
    <text evidence="8">The a and c carboxylates of cobyrinate are activated for nucleophilic attack via formation of a phosphorylated intermediate by ATP. CbiA catalyzes first the amidation of the c-carboxylate, and then that of the a-carboxylate.</text>
</comment>
<evidence type="ECO:0000256" key="2">
    <source>
        <dbReference type="ARBA" id="ARBA00022573"/>
    </source>
</evidence>
<comment type="pathway">
    <text evidence="8">Cofactor biosynthesis; adenosylcobalamin biosynthesis; cob(II)yrinate a,c-diamide from sirohydrochlorin (anaerobic route): step 10/10.</text>
</comment>
<evidence type="ECO:0000256" key="5">
    <source>
        <dbReference type="ARBA" id="ARBA00022840"/>
    </source>
</evidence>
<dbReference type="GO" id="GO:0009236">
    <property type="term" value="P:cobalamin biosynthetic process"/>
    <property type="evidence" value="ECO:0007669"/>
    <property type="project" value="UniProtKB-UniRule"/>
</dbReference>
<evidence type="ECO:0000256" key="1">
    <source>
        <dbReference type="ARBA" id="ARBA00001946"/>
    </source>
</evidence>
<evidence type="ECO:0000256" key="8">
    <source>
        <dbReference type="HAMAP-Rule" id="MF_00027"/>
    </source>
</evidence>
<feature type="domain" description="CobQ/CobB/MinD/ParA nucleotide binding" evidence="9">
    <location>
        <begin position="5"/>
        <end position="194"/>
    </location>
</feature>
<evidence type="ECO:0000256" key="4">
    <source>
        <dbReference type="ARBA" id="ARBA00022741"/>
    </source>
</evidence>
<dbReference type="AlphaFoldDB" id="A0A1Y3GCX1"/>
<comment type="similarity">
    <text evidence="8">Belongs to the CobB/CbiA family.</text>
</comment>
<dbReference type="CDD" id="cd03130">
    <property type="entry name" value="GATase1_CobB"/>
    <property type="match status" value="1"/>
</dbReference>
<feature type="active site" description="Nucleophile" evidence="8">
    <location>
        <position position="334"/>
    </location>
</feature>
<keyword evidence="12" id="KW-1185">Reference proteome</keyword>
<evidence type="ECO:0000259" key="9">
    <source>
        <dbReference type="Pfam" id="PF01656"/>
    </source>
</evidence>
<dbReference type="Gene3D" id="3.40.50.300">
    <property type="entry name" value="P-loop containing nucleotide triphosphate hydrolases"/>
    <property type="match status" value="2"/>
</dbReference>
<comment type="function">
    <text evidence="8">Catalyzes the ATP-dependent amidation of the two carboxylate groups at positions a and c of cobyrinate, using either L-glutamine or ammonia as the nitrogen source.</text>
</comment>
<accession>A0A1Y3GCX1</accession>
<dbReference type="Gene3D" id="3.40.50.880">
    <property type="match status" value="1"/>
</dbReference>
<evidence type="ECO:0000256" key="6">
    <source>
        <dbReference type="ARBA" id="ARBA00022842"/>
    </source>
</evidence>
<comment type="caution">
    <text evidence="11">The sequence shown here is derived from an EMBL/GenBank/DDBJ whole genome shotgun (WGS) entry which is preliminary data.</text>
</comment>
<dbReference type="GO" id="GO:0042242">
    <property type="term" value="F:cobyrinic acid a,c-diamide synthase activity"/>
    <property type="evidence" value="ECO:0007669"/>
    <property type="project" value="UniProtKB-UniRule"/>
</dbReference>
<dbReference type="SUPFAM" id="SSF52317">
    <property type="entry name" value="Class I glutamine amidotransferase-like"/>
    <property type="match status" value="1"/>
</dbReference>
<dbReference type="InterPro" id="IPR029062">
    <property type="entry name" value="Class_I_gatase-like"/>
</dbReference>
<dbReference type="PANTHER" id="PTHR43873:SF1">
    <property type="entry name" value="COBYRINATE A,C-DIAMIDE SYNTHASE"/>
    <property type="match status" value="1"/>
</dbReference>
<proteinExistence type="inferred from homology"/>
<comment type="domain">
    <text evidence="8">Comprises of two domains. The C-terminal domain contains the binding site for glutamine and catalyzes the hydrolysis of this substrate to glutamate and ammonia. The N-terminal domain is anticipated to bind ATP and cobyrinate and catalyzes the ultimate synthesis of the diamide product. The ammonia produced via the glutaminase domain is probably translocated to the adjacent domain via a molecular tunnel, where it reacts with an activated intermediate.</text>
</comment>
<dbReference type="PROSITE" id="PS51274">
    <property type="entry name" value="GATASE_COBBQ"/>
    <property type="match status" value="1"/>
</dbReference>
<keyword evidence="6 8" id="KW-0460">Magnesium</keyword>
<evidence type="ECO:0000259" key="10">
    <source>
        <dbReference type="Pfam" id="PF07685"/>
    </source>
</evidence>
<dbReference type="NCBIfam" id="TIGR00379">
    <property type="entry name" value="cobB"/>
    <property type="match status" value="1"/>
</dbReference>
<dbReference type="UniPathway" id="UPA00148">
    <property type="reaction ID" value="UER00231"/>
</dbReference>
<sequence>MNPRILIAGTKSGVGKTTITIGLMGALKQKGYDVQPFKVGPDYIDPGFHTKVTGNRSRNLDSYLLNEQVIKESFHNASKNSDISVIEGVMGLYDGKHAKKESGESGKGSSAEIAKILNTPIILVLDAGKMAQSAGAMIHGYSTYEQDINIAGVILNNINSERHYQMIKNSVNQEIKFLGYLPWNENLELPERHLGLVPTYESENLDKYLKNLSNFISKHINLNQLIEISNQTQKIEPQKWTVFKQNKDKKTKIAVAFDKAFNFYYYDNLDILKTMGAEIIEFSPIKDKKLPKADALYIGGGFPETFLPELEQNKTMKKSIKKFHKNGKPIYAECGGLAYLSKQITDFDKTKYKMVGLVPGTVEMTETLQAMGYVEAKSTTNNILMDKNTSTKGHEFHYSKITGIEKKDTTYKLYGGKGEDGRHEGYTNKNLLASYVHLHFGTNPQIPKKLLKTAIKTQKTN</sequence>
<dbReference type="InterPro" id="IPR004484">
    <property type="entry name" value="CbiA/CobB_synth"/>
</dbReference>
<keyword evidence="3 8" id="KW-0436">Ligase</keyword>